<protein>
    <submittedName>
        <fullName evidence="2">Uncharacterized protein</fullName>
    </submittedName>
</protein>
<dbReference type="AlphaFoldDB" id="A0A2M9ZQX6"/>
<organism evidence="2 4">
    <name type="scientific">Leptospira perolatii</name>
    <dbReference type="NCBI Taxonomy" id="2023191"/>
    <lineage>
        <taxon>Bacteria</taxon>
        <taxon>Pseudomonadati</taxon>
        <taxon>Spirochaetota</taxon>
        <taxon>Spirochaetia</taxon>
        <taxon>Leptospirales</taxon>
        <taxon>Leptospiraceae</taxon>
        <taxon>Leptospira</taxon>
    </lineage>
</organism>
<evidence type="ECO:0000313" key="3">
    <source>
        <dbReference type="Proteomes" id="UP000231962"/>
    </source>
</evidence>
<name>A0A2M9ZQX6_9LEPT</name>
<keyword evidence="3" id="KW-1185">Reference proteome</keyword>
<dbReference type="Proteomes" id="UP000231962">
    <property type="component" value="Unassembled WGS sequence"/>
</dbReference>
<proteinExistence type="predicted"/>
<dbReference type="OrthoDB" id="336232at2"/>
<evidence type="ECO:0000313" key="4">
    <source>
        <dbReference type="Proteomes" id="UP000231990"/>
    </source>
</evidence>
<reference evidence="3 4" key="1">
    <citation type="submission" date="2017-07" db="EMBL/GenBank/DDBJ databases">
        <title>Leptospira spp. isolated from tropical soils.</title>
        <authorList>
            <person name="Thibeaux R."/>
            <person name="Iraola G."/>
            <person name="Ferres I."/>
            <person name="Bierque E."/>
            <person name="Girault D."/>
            <person name="Soupe-Gilbert M.-E."/>
            <person name="Picardeau M."/>
            <person name="Goarant C."/>
        </authorList>
    </citation>
    <scope>NUCLEOTIDE SEQUENCE [LARGE SCALE GENOMIC DNA]</scope>
    <source>
        <strain evidence="2 4">FH1-B-B1</strain>
        <strain evidence="1 3">FH1-B-C1</strain>
    </source>
</reference>
<evidence type="ECO:0000313" key="1">
    <source>
        <dbReference type="EMBL" id="PJZ68369.1"/>
    </source>
</evidence>
<dbReference type="Proteomes" id="UP000231990">
    <property type="component" value="Unassembled WGS sequence"/>
</dbReference>
<dbReference type="EMBL" id="NPDZ01000002">
    <property type="protein sequence ID" value="PJZ74435.1"/>
    <property type="molecule type" value="Genomic_DNA"/>
</dbReference>
<gene>
    <name evidence="1" type="ORF">CH360_16465</name>
    <name evidence="2" type="ORF">CH373_05940</name>
</gene>
<evidence type="ECO:0000313" key="2">
    <source>
        <dbReference type="EMBL" id="PJZ74435.1"/>
    </source>
</evidence>
<comment type="caution">
    <text evidence="2">The sequence shown here is derived from an EMBL/GenBank/DDBJ whole genome shotgun (WGS) entry which is preliminary data.</text>
</comment>
<sequence length="70" mass="8270">MERENRFKSQLERYVNYRGIDITLHLKDGSIIELDKNRKLVGEEIVYFPDKQTINRVPLTMISKADLFVA</sequence>
<dbReference type="RefSeq" id="WP_100715165.1">
    <property type="nucleotide sequence ID" value="NZ_NPDY01000024.1"/>
</dbReference>
<dbReference type="EMBL" id="NPDY01000024">
    <property type="protein sequence ID" value="PJZ68369.1"/>
    <property type="molecule type" value="Genomic_DNA"/>
</dbReference>
<accession>A0A2M9ZQX6</accession>